<reference evidence="1" key="2">
    <citation type="journal article" date="2023" name="IMA Fungus">
        <title>Comparative genomic study of the Penicillium genus elucidates a diverse pangenome and 15 lateral gene transfer events.</title>
        <authorList>
            <person name="Petersen C."/>
            <person name="Sorensen T."/>
            <person name="Nielsen M.R."/>
            <person name="Sondergaard T.E."/>
            <person name="Sorensen J.L."/>
            <person name="Fitzpatrick D.A."/>
            <person name="Frisvad J.C."/>
            <person name="Nielsen K.L."/>
        </authorList>
    </citation>
    <scope>NUCLEOTIDE SEQUENCE</scope>
    <source>
        <strain evidence="1">IBT 26290</strain>
    </source>
</reference>
<reference evidence="1" key="1">
    <citation type="submission" date="2022-11" db="EMBL/GenBank/DDBJ databases">
        <authorList>
            <person name="Petersen C."/>
        </authorList>
    </citation>
    <scope>NUCLEOTIDE SEQUENCE</scope>
    <source>
        <strain evidence="1">IBT 26290</strain>
    </source>
</reference>
<comment type="caution">
    <text evidence="1">The sequence shown here is derived from an EMBL/GenBank/DDBJ whole genome shotgun (WGS) entry which is preliminary data.</text>
</comment>
<protein>
    <submittedName>
        <fullName evidence="1">Uncharacterized protein</fullName>
    </submittedName>
</protein>
<dbReference type="Proteomes" id="UP001149163">
    <property type="component" value="Unassembled WGS sequence"/>
</dbReference>
<proteinExistence type="predicted"/>
<gene>
    <name evidence="1" type="ORF">N7482_010526</name>
</gene>
<evidence type="ECO:0000313" key="2">
    <source>
        <dbReference type="Proteomes" id="UP001149163"/>
    </source>
</evidence>
<evidence type="ECO:0000313" key="1">
    <source>
        <dbReference type="EMBL" id="KAJ5151274.1"/>
    </source>
</evidence>
<dbReference type="EMBL" id="JAPQKN010000008">
    <property type="protein sequence ID" value="KAJ5151274.1"/>
    <property type="molecule type" value="Genomic_DNA"/>
</dbReference>
<organism evidence="1 2">
    <name type="scientific">Penicillium canariense</name>
    <dbReference type="NCBI Taxonomy" id="189055"/>
    <lineage>
        <taxon>Eukaryota</taxon>
        <taxon>Fungi</taxon>
        <taxon>Dikarya</taxon>
        <taxon>Ascomycota</taxon>
        <taxon>Pezizomycotina</taxon>
        <taxon>Eurotiomycetes</taxon>
        <taxon>Eurotiomycetidae</taxon>
        <taxon>Eurotiales</taxon>
        <taxon>Aspergillaceae</taxon>
        <taxon>Penicillium</taxon>
    </lineage>
</organism>
<name>A0A9W9HPC8_9EURO</name>
<accession>A0A9W9HPC8</accession>
<sequence length="64" mass="6940">MKQFNPSGWIVTFATALCSVSTEIPKTFVQVYALLFTGADRETGADSLSAMSARLDHVASTENR</sequence>
<dbReference type="AlphaFoldDB" id="A0A9W9HPC8"/>
<keyword evidence="2" id="KW-1185">Reference proteome</keyword>
<dbReference type="RefSeq" id="XP_056538607.1">
    <property type="nucleotide sequence ID" value="XM_056692650.1"/>
</dbReference>
<dbReference type="GeneID" id="81431826"/>